<feature type="repeat" description="ANK" evidence="3">
    <location>
        <begin position="697"/>
        <end position="729"/>
    </location>
</feature>
<feature type="repeat" description="ANK" evidence="3">
    <location>
        <begin position="763"/>
        <end position="795"/>
    </location>
</feature>
<dbReference type="InterPro" id="IPR036770">
    <property type="entry name" value="Ankyrin_rpt-contain_sf"/>
</dbReference>
<accession>A0A833T3C7</accession>
<evidence type="ECO:0000256" key="2">
    <source>
        <dbReference type="ARBA" id="ARBA00023043"/>
    </source>
</evidence>
<evidence type="ECO:0000256" key="1">
    <source>
        <dbReference type="ARBA" id="ARBA00022737"/>
    </source>
</evidence>
<dbReference type="PROSITE" id="PS50297">
    <property type="entry name" value="ANK_REP_REGION"/>
    <property type="match status" value="6"/>
</dbReference>
<comment type="caution">
    <text evidence="4">The sequence shown here is derived from an EMBL/GenBank/DDBJ whole genome shotgun (WGS) entry which is preliminary data.</text>
</comment>
<evidence type="ECO:0000313" key="5">
    <source>
        <dbReference type="Proteomes" id="UP000602510"/>
    </source>
</evidence>
<evidence type="ECO:0000256" key="3">
    <source>
        <dbReference type="PROSITE-ProRule" id="PRU00023"/>
    </source>
</evidence>
<keyword evidence="2 3" id="KW-0040">ANK repeat</keyword>
<proteinExistence type="predicted"/>
<gene>
    <name evidence="4" type="ORF">GN244_ATG04989</name>
</gene>
<reference evidence="4" key="1">
    <citation type="submission" date="2020-04" db="EMBL/GenBank/DDBJ databases">
        <title>Hybrid Assembly of Korean Phytophthora infestans isolates.</title>
        <authorList>
            <person name="Prokchorchik M."/>
            <person name="Lee Y."/>
            <person name="Seo J."/>
            <person name="Cho J.-H."/>
            <person name="Park Y.-E."/>
            <person name="Jang D.-C."/>
            <person name="Im J.-S."/>
            <person name="Choi J.-G."/>
            <person name="Park H.-J."/>
            <person name="Lee G.-B."/>
            <person name="Lee Y.-G."/>
            <person name="Hong S.-Y."/>
            <person name="Cho K."/>
            <person name="Sohn K.H."/>
        </authorList>
    </citation>
    <scope>NUCLEOTIDE SEQUENCE</scope>
    <source>
        <strain evidence="4">KR_1_A1</strain>
    </source>
</reference>
<dbReference type="Proteomes" id="UP000602510">
    <property type="component" value="Unassembled WGS sequence"/>
</dbReference>
<evidence type="ECO:0000313" key="4">
    <source>
        <dbReference type="EMBL" id="KAF4042683.1"/>
    </source>
</evidence>
<keyword evidence="1" id="KW-0677">Repeat</keyword>
<feature type="repeat" description="ANK" evidence="3">
    <location>
        <begin position="664"/>
        <end position="696"/>
    </location>
</feature>
<sequence length="839" mass="91597">MKYKVDRPSILPLSLFALSRLTNLYIWLAGFRCNTSPNNKLFPVAMKRSFQQVSPVKSDVDENASTMGSEPVASTAVAPSHGTNLFGRARKRRVLCRTKPSTLEMSPTLNSGNHLAYSWTSPLAAPRRCGDLEANLKEEALLRLVLSLLNVREHQIIRQTNQSWRRRVQTLDVDRLDLSARTSPVCTRTLNRACRGVLQNYSRVRRIDLSGQRSITDRDLLVLTSSFWAHLEEIVADDCLEISDFGLLAVLNAQSLRLRSVSVRRCKRVTGELFAAQSSPLQQLTGAHPSLINLNLDDTSVSRAFISRIEAQFPTLQSLSALHTPAHRSFFQQNSTLNALLHELQLLVSNELVDLPLLPALLDEFNRWCCGRRGREAGVFERTLVASGSRALLDVPLLLSGSIDSTIESPNEAEGDMVLMSPLLYACASGRTRLLPVILAAGRNGTAFDLENTDVDGHSPLSLAVANGFTDATRLLLRAGCDVNTRSVGLASPLYLASEQGWDVLVDMLLDANAQRDCAVTGGATALCAAAKNGHRSTVLRLLAAERQAEDEGQVRGRTNKQQQVQALFLACEGGHLFVVSDLLLLTELDANVLMDENVSPLYLACQMGYEAIVSLLLERGADPCFRRPQGGVSCLYIAAQEGHDQIVRLLLHAGADAHAKMEDMSTALHIAARMGRKAVSRTLLRCGARLDDQTRSGLTALYIASEEGHVKLVEFLLEVGAARDLQTVSGATALFAAAHRGHFAVVEALLLGRASATVTKHNGMSPIDAAALIGDVKMTQLLLNFGARVGGLSLHLAERRRDRSDLQNLLRTRYYTQHLLPPVVTAPTTAAEETTSVR</sequence>
<dbReference type="PANTHER" id="PTHR24123:SF141">
    <property type="entry name" value="ANKYRIN 2, ISOFORM U"/>
    <property type="match status" value="1"/>
</dbReference>
<dbReference type="Gene3D" id="3.80.10.10">
    <property type="entry name" value="Ribonuclease Inhibitor"/>
    <property type="match status" value="1"/>
</dbReference>
<dbReference type="Gene3D" id="1.25.40.20">
    <property type="entry name" value="Ankyrin repeat-containing domain"/>
    <property type="match status" value="4"/>
</dbReference>
<protein>
    <submittedName>
        <fullName evidence="4">Ankyrin repeats (Many copies)</fullName>
    </submittedName>
</protein>
<feature type="repeat" description="ANK" evidence="3">
    <location>
        <begin position="456"/>
        <end position="488"/>
    </location>
</feature>
<dbReference type="PANTHER" id="PTHR24123">
    <property type="entry name" value="ANKYRIN REPEAT-CONTAINING"/>
    <property type="match status" value="1"/>
</dbReference>
<name>A0A833T3C7_PHYIN</name>
<dbReference type="InterPro" id="IPR051165">
    <property type="entry name" value="Multifunctional_ANK_Repeat"/>
</dbReference>
<dbReference type="InterPro" id="IPR002110">
    <property type="entry name" value="Ankyrin_rpt"/>
</dbReference>
<dbReference type="Pfam" id="PF13637">
    <property type="entry name" value="Ank_4"/>
    <property type="match status" value="1"/>
</dbReference>
<feature type="repeat" description="ANK" evidence="3">
    <location>
        <begin position="631"/>
        <end position="663"/>
    </location>
</feature>
<dbReference type="Pfam" id="PF00023">
    <property type="entry name" value="Ank"/>
    <property type="match status" value="1"/>
</dbReference>
<dbReference type="AlphaFoldDB" id="A0A833T3C7"/>
<organism evidence="4 5">
    <name type="scientific">Phytophthora infestans</name>
    <name type="common">Potato late blight agent</name>
    <name type="synonym">Botrytis infestans</name>
    <dbReference type="NCBI Taxonomy" id="4787"/>
    <lineage>
        <taxon>Eukaryota</taxon>
        <taxon>Sar</taxon>
        <taxon>Stramenopiles</taxon>
        <taxon>Oomycota</taxon>
        <taxon>Peronosporomycetes</taxon>
        <taxon>Peronosporales</taxon>
        <taxon>Peronosporaceae</taxon>
        <taxon>Phytophthora</taxon>
    </lineage>
</organism>
<feature type="repeat" description="ANK" evidence="3">
    <location>
        <begin position="597"/>
        <end position="623"/>
    </location>
</feature>
<dbReference type="EMBL" id="WSZM01000097">
    <property type="protein sequence ID" value="KAF4042683.1"/>
    <property type="molecule type" value="Genomic_DNA"/>
</dbReference>
<dbReference type="PROSITE" id="PS50088">
    <property type="entry name" value="ANK_REPEAT"/>
    <property type="match status" value="6"/>
</dbReference>
<keyword evidence="5" id="KW-1185">Reference proteome</keyword>
<dbReference type="Pfam" id="PF12796">
    <property type="entry name" value="Ank_2"/>
    <property type="match status" value="2"/>
</dbReference>
<dbReference type="SUPFAM" id="SSF52047">
    <property type="entry name" value="RNI-like"/>
    <property type="match status" value="1"/>
</dbReference>
<dbReference type="SUPFAM" id="SSF48403">
    <property type="entry name" value="Ankyrin repeat"/>
    <property type="match status" value="1"/>
</dbReference>
<dbReference type="SMART" id="SM00248">
    <property type="entry name" value="ANK"/>
    <property type="match status" value="11"/>
</dbReference>
<dbReference type="InterPro" id="IPR032675">
    <property type="entry name" value="LRR_dom_sf"/>
</dbReference>